<name>A0A9W6ZAW5_9STRA</name>
<dbReference type="SUPFAM" id="SSF52833">
    <property type="entry name" value="Thioredoxin-like"/>
    <property type="match status" value="1"/>
</dbReference>
<gene>
    <name evidence="3" type="ORF">TrRE_jg4239</name>
</gene>
<keyword evidence="1" id="KW-0175">Coiled coil</keyword>
<dbReference type="Pfam" id="PF00085">
    <property type="entry name" value="Thioredoxin"/>
    <property type="match status" value="1"/>
</dbReference>
<evidence type="ECO:0000259" key="2">
    <source>
        <dbReference type="PROSITE" id="PS51352"/>
    </source>
</evidence>
<accession>A0A9W6ZAW5</accession>
<dbReference type="AlphaFoldDB" id="A0A9W6ZAW5"/>
<dbReference type="EMBL" id="BRXZ01000617">
    <property type="protein sequence ID" value="GMH48861.1"/>
    <property type="molecule type" value="Genomic_DNA"/>
</dbReference>
<organism evidence="3 4">
    <name type="scientific">Triparma retinervis</name>
    <dbReference type="NCBI Taxonomy" id="2557542"/>
    <lineage>
        <taxon>Eukaryota</taxon>
        <taxon>Sar</taxon>
        <taxon>Stramenopiles</taxon>
        <taxon>Ochrophyta</taxon>
        <taxon>Bolidophyceae</taxon>
        <taxon>Parmales</taxon>
        <taxon>Triparmaceae</taxon>
        <taxon>Triparma</taxon>
    </lineage>
</organism>
<proteinExistence type="predicted"/>
<evidence type="ECO:0000313" key="4">
    <source>
        <dbReference type="Proteomes" id="UP001165082"/>
    </source>
</evidence>
<feature type="domain" description="Thioredoxin" evidence="2">
    <location>
        <begin position="58"/>
        <end position="184"/>
    </location>
</feature>
<dbReference type="InterPro" id="IPR036249">
    <property type="entry name" value="Thioredoxin-like_sf"/>
</dbReference>
<dbReference type="OrthoDB" id="10257948at2759"/>
<keyword evidence="4" id="KW-1185">Reference proteome</keyword>
<evidence type="ECO:0000313" key="3">
    <source>
        <dbReference type="EMBL" id="GMH48861.1"/>
    </source>
</evidence>
<reference evidence="3" key="1">
    <citation type="submission" date="2022-07" db="EMBL/GenBank/DDBJ databases">
        <title>Genome analysis of Parmales, a sister group of diatoms, reveals the evolutionary specialization of diatoms from phago-mixotrophs to photoautotrophs.</title>
        <authorList>
            <person name="Ban H."/>
            <person name="Sato S."/>
            <person name="Yoshikawa S."/>
            <person name="Kazumasa Y."/>
            <person name="Nakamura Y."/>
            <person name="Ichinomiya M."/>
            <person name="Saitoh K."/>
            <person name="Sato N."/>
            <person name="Blanc-Mathieu R."/>
            <person name="Endo H."/>
            <person name="Kuwata A."/>
            <person name="Ogata H."/>
        </authorList>
    </citation>
    <scope>NUCLEOTIDE SEQUENCE</scope>
</reference>
<dbReference type="CDD" id="cd02989">
    <property type="entry name" value="Phd_like_TxnDC9"/>
    <property type="match status" value="1"/>
</dbReference>
<sequence length="242" mass="27919">MDIGFGDKNQIIGNMVNKVMLEGAEQQEAQIDADMAKYDELMNDEDALERLRQKRKEKLIQDQKKRLDWQAQGHGRYMELSDTKEFFHAAKTSQRMVVHFYRPTTRYCENVDAHFEKLCKKHMETRFVKIDAEKSEYLVDKLGIVMIPTMLLVKDGKVVHHIRGFDELGGTDEFSTQLLAWVLSQHSVLTYDGDMPEEYFKGKGVNSVHVAMLNGKYGGADNIREGINSYKDYGDSDEDDYS</sequence>
<dbReference type="Gene3D" id="3.40.30.10">
    <property type="entry name" value="Glutaredoxin"/>
    <property type="match status" value="1"/>
</dbReference>
<dbReference type="PANTHER" id="PTHR21148">
    <property type="entry name" value="THIOREDOXIN DOMAIN-CONTAINING PROTEIN 9"/>
    <property type="match status" value="1"/>
</dbReference>
<dbReference type="Proteomes" id="UP001165082">
    <property type="component" value="Unassembled WGS sequence"/>
</dbReference>
<protein>
    <recommendedName>
        <fullName evidence="2">Thioredoxin domain-containing protein</fullName>
    </recommendedName>
</protein>
<dbReference type="PROSITE" id="PS51352">
    <property type="entry name" value="THIOREDOXIN_2"/>
    <property type="match status" value="1"/>
</dbReference>
<feature type="coiled-coil region" evidence="1">
    <location>
        <begin position="24"/>
        <end position="61"/>
    </location>
</feature>
<comment type="caution">
    <text evidence="3">The sequence shown here is derived from an EMBL/GenBank/DDBJ whole genome shotgun (WGS) entry which is preliminary data.</text>
</comment>
<evidence type="ECO:0000256" key="1">
    <source>
        <dbReference type="SAM" id="Coils"/>
    </source>
</evidence>
<dbReference type="InterPro" id="IPR013766">
    <property type="entry name" value="Thioredoxin_domain"/>
</dbReference>